<dbReference type="AlphaFoldDB" id="A0AAP0PA83"/>
<feature type="region of interest" description="Disordered" evidence="1">
    <location>
        <begin position="1"/>
        <end position="23"/>
    </location>
</feature>
<gene>
    <name evidence="2" type="ORF">Sjap_007221</name>
</gene>
<dbReference type="EMBL" id="JBBNAE010000003">
    <property type="protein sequence ID" value="KAK9136627.1"/>
    <property type="molecule type" value="Genomic_DNA"/>
</dbReference>
<dbReference type="Gene3D" id="3.20.170.20">
    <property type="entry name" value="Protein of unknown function DUF952"/>
    <property type="match status" value="1"/>
</dbReference>
<accession>A0AAP0PA83</accession>
<proteinExistence type="predicted"/>
<feature type="compositionally biased region" description="Basic and acidic residues" evidence="1">
    <location>
        <begin position="11"/>
        <end position="23"/>
    </location>
</feature>
<dbReference type="InterPro" id="IPR009297">
    <property type="entry name" value="DUF952"/>
</dbReference>
<evidence type="ECO:0008006" key="4">
    <source>
        <dbReference type="Google" id="ProtNLM"/>
    </source>
</evidence>
<evidence type="ECO:0000313" key="2">
    <source>
        <dbReference type="EMBL" id="KAK9136627.1"/>
    </source>
</evidence>
<evidence type="ECO:0000256" key="1">
    <source>
        <dbReference type="SAM" id="MobiDB-lite"/>
    </source>
</evidence>
<evidence type="ECO:0000313" key="3">
    <source>
        <dbReference type="Proteomes" id="UP001417504"/>
    </source>
</evidence>
<reference evidence="2 3" key="1">
    <citation type="submission" date="2024-01" db="EMBL/GenBank/DDBJ databases">
        <title>Genome assemblies of Stephania.</title>
        <authorList>
            <person name="Yang L."/>
        </authorList>
    </citation>
    <scope>NUCLEOTIDE SEQUENCE [LARGE SCALE GENOMIC DNA]</scope>
    <source>
        <strain evidence="2">QJT</strain>
        <tissue evidence="2">Leaf</tissue>
    </source>
</reference>
<name>A0AAP0PA83_9MAGN</name>
<dbReference type="Pfam" id="PF06108">
    <property type="entry name" value="DUF952"/>
    <property type="match status" value="1"/>
</dbReference>
<sequence>MRGGRSVTRTEGGRGGRGANERGRDKRAECQDYIVVSRCSSFGGSLHLFDRLVEMKNERPEFVYRISTEEEIELLQKNGSTFGGDLDKSSGFFHLSNIDQVRATLHNFFQGRKDLYLVQVDANKLRDGLVYEAVDGANFFPHFYGPNQSFIPLPLDAVTKTEKLSFVGGQFSCSLMD</sequence>
<dbReference type="PANTHER" id="PTHR34129">
    <property type="entry name" value="BLR1139 PROTEIN"/>
    <property type="match status" value="1"/>
</dbReference>
<dbReference type="PANTHER" id="PTHR34129:SF1">
    <property type="entry name" value="DUF952 DOMAIN-CONTAINING PROTEIN"/>
    <property type="match status" value="1"/>
</dbReference>
<feature type="compositionally biased region" description="Low complexity" evidence="1">
    <location>
        <begin position="1"/>
        <end position="10"/>
    </location>
</feature>
<dbReference type="SUPFAM" id="SSF56399">
    <property type="entry name" value="ADP-ribosylation"/>
    <property type="match status" value="1"/>
</dbReference>
<organism evidence="2 3">
    <name type="scientific">Stephania japonica</name>
    <dbReference type="NCBI Taxonomy" id="461633"/>
    <lineage>
        <taxon>Eukaryota</taxon>
        <taxon>Viridiplantae</taxon>
        <taxon>Streptophyta</taxon>
        <taxon>Embryophyta</taxon>
        <taxon>Tracheophyta</taxon>
        <taxon>Spermatophyta</taxon>
        <taxon>Magnoliopsida</taxon>
        <taxon>Ranunculales</taxon>
        <taxon>Menispermaceae</taxon>
        <taxon>Menispermoideae</taxon>
        <taxon>Cissampelideae</taxon>
        <taxon>Stephania</taxon>
    </lineage>
</organism>
<protein>
    <recommendedName>
        <fullName evidence="4">DUF952 domain-containing protein</fullName>
    </recommendedName>
</protein>
<comment type="caution">
    <text evidence="2">The sequence shown here is derived from an EMBL/GenBank/DDBJ whole genome shotgun (WGS) entry which is preliminary data.</text>
</comment>
<keyword evidence="3" id="KW-1185">Reference proteome</keyword>
<dbReference type="Proteomes" id="UP001417504">
    <property type="component" value="Unassembled WGS sequence"/>
</dbReference>